<dbReference type="InterPro" id="IPR007138">
    <property type="entry name" value="ABM_dom"/>
</dbReference>
<feature type="domain" description="ABM" evidence="1">
    <location>
        <begin position="2"/>
        <end position="91"/>
    </location>
</feature>
<dbReference type="PANTHER" id="PTHR33336">
    <property type="entry name" value="QUINOL MONOOXYGENASE YGIN-RELATED"/>
    <property type="match status" value="1"/>
</dbReference>
<dbReference type="InterPro" id="IPR011008">
    <property type="entry name" value="Dimeric_a/b-barrel"/>
</dbReference>
<dbReference type="PROSITE" id="PS51725">
    <property type="entry name" value="ABM"/>
    <property type="match status" value="1"/>
</dbReference>
<dbReference type="GO" id="GO:0004497">
    <property type="term" value="F:monooxygenase activity"/>
    <property type="evidence" value="ECO:0007669"/>
    <property type="project" value="UniProtKB-KW"/>
</dbReference>
<evidence type="ECO:0000313" key="2">
    <source>
        <dbReference type="EMBL" id="ABJ07660.1"/>
    </source>
</evidence>
<keyword evidence="2" id="KW-0503">Monooxygenase</keyword>
<reference evidence="2" key="1">
    <citation type="submission" date="2006-09" db="EMBL/GenBank/DDBJ databases">
        <title>Complete sequence of Rhodopseudomonas palustris BisA53.</title>
        <authorList>
            <consortium name="US DOE Joint Genome Institute"/>
            <person name="Copeland A."/>
            <person name="Lucas S."/>
            <person name="Lapidus A."/>
            <person name="Barry K."/>
            <person name="Detter J.C."/>
            <person name="Glavina del Rio T."/>
            <person name="Hammon N."/>
            <person name="Israni S."/>
            <person name="Dalin E."/>
            <person name="Tice H."/>
            <person name="Pitluck S."/>
            <person name="Chain P."/>
            <person name="Malfatti S."/>
            <person name="Shin M."/>
            <person name="Vergez L."/>
            <person name="Schmutz J."/>
            <person name="Larimer F."/>
            <person name="Land M."/>
            <person name="Hauser L."/>
            <person name="Pelletier D.A."/>
            <person name="Kyrpides N."/>
            <person name="Kim E."/>
            <person name="Harwood C.S."/>
            <person name="Oda Y."/>
            <person name="Richardson P."/>
        </authorList>
    </citation>
    <scope>NUCLEOTIDE SEQUENCE [LARGE SCALE GENOMIC DNA]</scope>
    <source>
        <strain evidence="2">BisA53</strain>
    </source>
</reference>
<gene>
    <name evidence="2" type="ordered locus">RPE_3731</name>
</gene>
<organism evidence="2">
    <name type="scientific">Rhodopseudomonas palustris (strain BisA53)</name>
    <dbReference type="NCBI Taxonomy" id="316055"/>
    <lineage>
        <taxon>Bacteria</taxon>
        <taxon>Pseudomonadati</taxon>
        <taxon>Pseudomonadota</taxon>
        <taxon>Alphaproteobacteria</taxon>
        <taxon>Hyphomicrobiales</taxon>
        <taxon>Nitrobacteraceae</taxon>
        <taxon>Rhodopseudomonas</taxon>
    </lineage>
</organism>
<dbReference type="STRING" id="316055.RPE_3731"/>
<dbReference type="eggNOG" id="COG1359">
    <property type="taxonomic scope" value="Bacteria"/>
</dbReference>
<keyword evidence="2" id="KW-0560">Oxidoreductase</keyword>
<accession>Q07K74</accession>
<dbReference type="Gene3D" id="3.30.70.100">
    <property type="match status" value="1"/>
</dbReference>
<proteinExistence type="predicted"/>
<dbReference type="Pfam" id="PF03992">
    <property type="entry name" value="ABM"/>
    <property type="match status" value="1"/>
</dbReference>
<evidence type="ECO:0000259" key="1">
    <source>
        <dbReference type="PROSITE" id="PS51725"/>
    </source>
</evidence>
<dbReference type="AlphaFoldDB" id="Q07K74"/>
<protein>
    <submittedName>
        <fullName evidence="2">Antibiotic biosynthesis monooxygenase</fullName>
    </submittedName>
</protein>
<dbReference type="KEGG" id="rpe:RPE_3731"/>
<dbReference type="OrthoDB" id="287932at2"/>
<dbReference type="EMBL" id="CP000463">
    <property type="protein sequence ID" value="ABJ07660.1"/>
    <property type="molecule type" value="Genomic_DNA"/>
</dbReference>
<dbReference type="HOGENOM" id="CLU_131496_11_0_5"/>
<dbReference type="PANTHER" id="PTHR33336:SF15">
    <property type="entry name" value="ABM DOMAIN-CONTAINING PROTEIN"/>
    <property type="match status" value="1"/>
</dbReference>
<name>Q07K74_RHOP5</name>
<dbReference type="InterPro" id="IPR050744">
    <property type="entry name" value="AI-2_Isomerase_LsrG"/>
</dbReference>
<sequence length="99" mass="10996">MIYVVATLSVKPEMRAELIDAAKTCIAETRKEAGNIAYDMHESVTEPTRMVFVEQWDSAEALAPHGKSEHMRAFGRIAVKCLAAPPQIEIITPEKVDLK</sequence>
<dbReference type="SUPFAM" id="SSF54909">
    <property type="entry name" value="Dimeric alpha+beta barrel"/>
    <property type="match status" value="1"/>
</dbReference>